<dbReference type="Pfam" id="PF00076">
    <property type="entry name" value="RRM_1"/>
    <property type="match status" value="1"/>
</dbReference>
<evidence type="ECO:0000256" key="1">
    <source>
        <dbReference type="ARBA" id="ARBA00022884"/>
    </source>
</evidence>
<dbReference type="GO" id="GO:0005634">
    <property type="term" value="C:nucleus"/>
    <property type="evidence" value="ECO:0007669"/>
    <property type="project" value="TreeGrafter"/>
</dbReference>
<sequence>MPACLPGCVCVLIDLGWYRVCAPVCPSVRAVSCPVVSPPLLAHSLPECRFLPCLPACLPWVVCFLPLIMVSAAMMEGPQRRAEGTTVTIEGLEYSVMQDDLYELFQSIGQVVKVWIDYDSTDRSAGSGGVVFASTADAEQAVKRYNGKLLDGKQLSLELDPYAQPNTSSSGGFGGMMPTRGRGRGRGRALLQPARGRGGPSGW</sequence>
<feature type="domain" description="RRM" evidence="4">
    <location>
        <begin position="85"/>
        <end position="162"/>
    </location>
</feature>
<dbReference type="InterPro" id="IPR000504">
    <property type="entry name" value="RRM_dom"/>
</dbReference>
<proteinExistence type="predicted"/>
<evidence type="ECO:0000259" key="4">
    <source>
        <dbReference type="PROSITE" id="PS50102"/>
    </source>
</evidence>
<gene>
    <name evidence="5" type="ORF">VBRA1451_LOCUS17037</name>
</gene>
<evidence type="ECO:0000313" key="5">
    <source>
        <dbReference type="EMBL" id="CAD9061967.1"/>
    </source>
</evidence>
<dbReference type="GO" id="GO:0003729">
    <property type="term" value="F:mRNA binding"/>
    <property type="evidence" value="ECO:0007669"/>
    <property type="project" value="TreeGrafter"/>
</dbReference>
<dbReference type="InterPro" id="IPR035979">
    <property type="entry name" value="RBD_domain_sf"/>
</dbReference>
<name>A0A7S1P4V2_9ALVE</name>
<dbReference type="PROSITE" id="PS50102">
    <property type="entry name" value="RRM"/>
    <property type="match status" value="1"/>
</dbReference>
<dbReference type="InterPro" id="IPR051229">
    <property type="entry name" value="ALYREF_mRNA_export"/>
</dbReference>
<dbReference type="PANTHER" id="PTHR19965:SF35">
    <property type="entry name" value="RNA ANNEALING PROTEIN YRA1"/>
    <property type="match status" value="1"/>
</dbReference>
<dbReference type="SMART" id="SM00360">
    <property type="entry name" value="RRM"/>
    <property type="match status" value="1"/>
</dbReference>
<keyword evidence="1 2" id="KW-0694">RNA-binding</keyword>
<reference evidence="5" key="1">
    <citation type="submission" date="2021-01" db="EMBL/GenBank/DDBJ databases">
        <authorList>
            <person name="Corre E."/>
            <person name="Pelletier E."/>
            <person name="Niang G."/>
            <person name="Scheremetjew M."/>
            <person name="Finn R."/>
            <person name="Kale V."/>
            <person name="Holt S."/>
            <person name="Cochrane G."/>
            <person name="Meng A."/>
            <person name="Brown T."/>
            <person name="Cohen L."/>
        </authorList>
    </citation>
    <scope>NUCLEOTIDE SEQUENCE</scope>
    <source>
        <strain evidence="5">CCMP3346</strain>
    </source>
</reference>
<dbReference type="EMBL" id="HBGB01029143">
    <property type="protein sequence ID" value="CAD9061967.1"/>
    <property type="molecule type" value="Transcribed_RNA"/>
</dbReference>
<dbReference type="AlphaFoldDB" id="A0A7S1P4V2"/>
<dbReference type="PANTHER" id="PTHR19965">
    <property type="entry name" value="RNA AND EXPORT FACTOR BINDING PROTEIN"/>
    <property type="match status" value="1"/>
</dbReference>
<dbReference type="Gene3D" id="3.30.70.330">
    <property type="match status" value="1"/>
</dbReference>
<dbReference type="SUPFAM" id="SSF54928">
    <property type="entry name" value="RNA-binding domain, RBD"/>
    <property type="match status" value="1"/>
</dbReference>
<dbReference type="GO" id="GO:0006406">
    <property type="term" value="P:mRNA export from nucleus"/>
    <property type="evidence" value="ECO:0007669"/>
    <property type="project" value="TreeGrafter"/>
</dbReference>
<evidence type="ECO:0000256" key="3">
    <source>
        <dbReference type="SAM" id="MobiDB-lite"/>
    </source>
</evidence>
<protein>
    <recommendedName>
        <fullName evidence="4">RRM domain-containing protein</fullName>
    </recommendedName>
</protein>
<accession>A0A7S1P4V2</accession>
<feature type="region of interest" description="Disordered" evidence="3">
    <location>
        <begin position="163"/>
        <end position="203"/>
    </location>
</feature>
<organism evidence="5">
    <name type="scientific">Vitrella brassicaformis</name>
    <dbReference type="NCBI Taxonomy" id="1169539"/>
    <lineage>
        <taxon>Eukaryota</taxon>
        <taxon>Sar</taxon>
        <taxon>Alveolata</taxon>
        <taxon>Colpodellida</taxon>
        <taxon>Vitrellaceae</taxon>
        <taxon>Vitrella</taxon>
    </lineage>
</organism>
<evidence type="ECO:0000256" key="2">
    <source>
        <dbReference type="PROSITE-ProRule" id="PRU00176"/>
    </source>
</evidence>
<dbReference type="CDD" id="cd12418">
    <property type="entry name" value="RRM_Aly_REF_like"/>
    <property type="match status" value="1"/>
</dbReference>
<dbReference type="InterPro" id="IPR012677">
    <property type="entry name" value="Nucleotide-bd_a/b_plait_sf"/>
</dbReference>